<dbReference type="EMBL" id="AP011851">
    <property type="protein sequence ID" value="BAJ47997.1"/>
    <property type="molecule type" value="Genomic_DNA"/>
</dbReference>
<dbReference type="EMBL" id="BA000048">
    <property type="protein sequence ID" value="BAJ50787.1"/>
    <property type="molecule type" value="Genomic_DNA"/>
</dbReference>
<dbReference type="Gene3D" id="3.40.50.1010">
    <property type="entry name" value="5'-nuclease"/>
    <property type="match status" value="1"/>
</dbReference>
<dbReference type="InterPro" id="IPR029060">
    <property type="entry name" value="PIN-like_dom_sf"/>
</dbReference>
<evidence type="ECO:0000259" key="1">
    <source>
        <dbReference type="Pfam" id="PF01850"/>
    </source>
</evidence>
<dbReference type="Pfam" id="PF01850">
    <property type="entry name" value="PIN"/>
    <property type="match status" value="1"/>
</dbReference>
<evidence type="ECO:0000313" key="4">
    <source>
        <dbReference type="Proteomes" id="UP000008120"/>
    </source>
</evidence>
<accession>E6N6S8</accession>
<dbReference type="CDD" id="cd09854">
    <property type="entry name" value="PIN_VapC-like"/>
    <property type="match status" value="1"/>
</dbReference>
<evidence type="ECO:0000313" key="2">
    <source>
        <dbReference type="EMBL" id="BAJ47997.1"/>
    </source>
</evidence>
<dbReference type="Proteomes" id="UP000008120">
    <property type="component" value="Chromosome"/>
</dbReference>
<name>E6N6S8_CALS0</name>
<organism evidence="2 4">
    <name type="scientific">Caldiarchaeum subterraneum</name>
    <dbReference type="NCBI Taxonomy" id="311458"/>
    <lineage>
        <taxon>Archaea</taxon>
        <taxon>Nitrososphaerota</taxon>
        <taxon>Candidatus Caldarchaeales</taxon>
        <taxon>Candidatus Caldarchaeaceae</taxon>
        <taxon>Candidatus Caldarchaeum</taxon>
    </lineage>
</organism>
<dbReference type="BioCyc" id="CCAL311458:G131R-942-MONOMER"/>
<gene>
    <name evidence="3" type="ORF">CSUB_C0932</name>
    <name evidence="2" type="ORF">HGMM_F17C01C26</name>
</gene>
<dbReference type="InterPro" id="IPR002716">
    <property type="entry name" value="PIN_dom"/>
</dbReference>
<reference evidence="2 4" key="1">
    <citation type="journal article" date="2005" name="Environ. Microbiol.">
        <title>Genetic and functional properties of uncultivated thermophilic crenarchaeotes from a subsurface gold mine as revealed by analysis of genome fragments.</title>
        <authorList>
            <person name="Nunoura T."/>
            <person name="Hirayama H."/>
            <person name="Takami H."/>
            <person name="Oida H."/>
            <person name="Nishi S."/>
            <person name="Shimamura S."/>
            <person name="Suzuki Y."/>
            <person name="Inagaki F."/>
            <person name="Takai K."/>
            <person name="Nealson K.H."/>
            <person name="Horikoshi K."/>
        </authorList>
    </citation>
    <scope>NUCLEOTIDE SEQUENCE [LARGE SCALE GENOMIC DNA]</scope>
</reference>
<dbReference type="AlphaFoldDB" id="E6N6S8"/>
<protein>
    <recommendedName>
        <fullName evidence="1">PIN domain-containing protein</fullName>
    </recommendedName>
</protein>
<proteinExistence type="predicted"/>
<dbReference type="SUPFAM" id="SSF88723">
    <property type="entry name" value="PIN domain-like"/>
    <property type="match status" value="1"/>
</dbReference>
<evidence type="ECO:0000313" key="3">
    <source>
        <dbReference type="EMBL" id="BAJ50787.1"/>
    </source>
</evidence>
<sequence length="126" mass="14275">MYLIDANVILEVLYKREKWQKAASFLERVKKGETTAYILHFTLHGISVILGKPELVSKLIIEISSWRGLGVIATSLDEELAAAEKAIHIGLDFDDGLQYYVAKKRGLTIMSYDSDFDNTDIKRIEP</sequence>
<reference evidence="2 4" key="2">
    <citation type="journal article" date="2011" name="Nucleic Acids Res.">
        <title>Insights into the evolution of Archaea and eukaryotic protein modifier systems revealed by the genome of a novel archaeal group.</title>
        <authorList>
            <person name="Nunoura T."/>
            <person name="Takaki Y."/>
            <person name="Kakuta J."/>
            <person name="Nishi S."/>
            <person name="Sugahara J."/>
            <person name="Kazama H."/>
            <person name="Chee G."/>
            <person name="Hattori M."/>
            <person name="Kanai A."/>
            <person name="Atomi H."/>
            <person name="Takai K."/>
            <person name="Takami H."/>
        </authorList>
    </citation>
    <scope>NUCLEOTIDE SEQUENCE [LARGE SCALE GENOMIC DNA]</scope>
</reference>
<dbReference type="KEGG" id="csu:CSUB_C0932"/>
<feature type="domain" description="PIN" evidence="1">
    <location>
        <begin position="2"/>
        <end position="121"/>
    </location>
</feature>